<name>X0W7W8_9ZZZZ</name>
<feature type="non-terminal residue" evidence="2">
    <location>
        <position position="259"/>
    </location>
</feature>
<keyword evidence="1" id="KW-1133">Transmembrane helix</keyword>
<reference evidence="2" key="1">
    <citation type="journal article" date="2014" name="Front. Microbiol.">
        <title>High frequency of phylogenetically diverse reductive dehalogenase-homologous genes in deep subseafloor sedimentary metagenomes.</title>
        <authorList>
            <person name="Kawai M."/>
            <person name="Futagami T."/>
            <person name="Toyoda A."/>
            <person name="Takaki Y."/>
            <person name="Nishi S."/>
            <person name="Hori S."/>
            <person name="Arai W."/>
            <person name="Tsubouchi T."/>
            <person name="Morono Y."/>
            <person name="Uchiyama I."/>
            <person name="Ito T."/>
            <person name="Fujiyama A."/>
            <person name="Inagaki F."/>
            <person name="Takami H."/>
        </authorList>
    </citation>
    <scope>NUCLEOTIDE SEQUENCE</scope>
    <source>
        <strain evidence="2">Expedition CK06-06</strain>
    </source>
</reference>
<protein>
    <submittedName>
        <fullName evidence="2">Uncharacterized protein</fullName>
    </submittedName>
</protein>
<evidence type="ECO:0000256" key="1">
    <source>
        <dbReference type="SAM" id="Phobius"/>
    </source>
</evidence>
<accession>X0W7W8</accession>
<proteinExistence type="predicted"/>
<dbReference type="AlphaFoldDB" id="X0W7W8"/>
<organism evidence="2">
    <name type="scientific">marine sediment metagenome</name>
    <dbReference type="NCBI Taxonomy" id="412755"/>
    <lineage>
        <taxon>unclassified sequences</taxon>
        <taxon>metagenomes</taxon>
        <taxon>ecological metagenomes</taxon>
    </lineage>
</organism>
<dbReference type="EMBL" id="BARS01034181">
    <property type="protein sequence ID" value="GAG19352.1"/>
    <property type="molecule type" value="Genomic_DNA"/>
</dbReference>
<keyword evidence="1" id="KW-0812">Transmembrane</keyword>
<keyword evidence="1" id="KW-0472">Membrane</keyword>
<evidence type="ECO:0000313" key="2">
    <source>
        <dbReference type="EMBL" id="GAG19352.1"/>
    </source>
</evidence>
<feature type="non-terminal residue" evidence="2">
    <location>
        <position position="1"/>
    </location>
</feature>
<gene>
    <name evidence="2" type="ORF">S01H1_52848</name>
</gene>
<comment type="caution">
    <text evidence="2">The sequence shown here is derived from an EMBL/GenBank/DDBJ whole genome shotgun (WGS) entry which is preliminary data.</text>
</comment>
<feature type="transmembrane region" description="Helical" evidence="1">
    <location>
        <begin position="198"/>
        <end position="218"/>
    </location>
</feature>
<sequence length="259" mass="28784">SDLQKADSRLTTLVEQYRQRSQETASRSAYPSSSLLRRDVVEELVKGKEFDLHDALKAIAVHNLQTELIAEAGPGPIGPEFAATNRLPEKRALGYLVERSLEQPELGFLPLVNAFDALIAQWSQPETNASQYAQHQAVTNAQVEYDELRTGLFRGPLWKWAMELLNPSNQQVNEWLAQALAGGATRWLPSITNTATSLIVGLLVGLGIMAVALFYFFLDGPKMINSFMHLSPLDDRHELELLVEFDKVSRAVVLATLLS</sequence>